<protein>
    <submittedName>
        <fullName evidence="2">VOC family protein</fullName>
    </submittedName>
</protein>
<dbReference type="InterPro" id="IPR029068">
    <property type="entry name" value="Glyas_Bleomycin-R_OHBP_Dase"/>
</dbReference>
<dbReference type="PANTHER" id="PTHR33993:SF2">
    <property type="entry name" value="VOC DOMAIN-CONTAINING PROTEIN"/>
    <property type="match status" value="1"/>
</dbReference>
<comment type="caution">
    <text evidence="2">The sequence shown here is derived from an EMBL/GenBank/DDBJ whole genome shotgun (WGS) entry which is preliminary data.</text>
</comment>
<dbReference type="SUPFAM" id="SSF54593">
    <property type="entry name" value="Glyoxalase/Bleomycin resistance protein/Dihydroxybiphenyl dioxygenase"/>
    <property type="match status" value="1"/>
</dbReference>
<dbReference type="InterPro" id="IPR004360">
    <property type="entry name" value="Glyas_Fos-R_dOase_dom"/>
</dbReference>
<reference evidence="2" key="1">
    <citation type="journal article" date="2020" name="mSystems">
        <title>Genome- and Community-Level Interaction Insights into Carbon Utilization and Element Cycling Functions of Hydrothermarchaeota in Hydrothermal Sediment.</title>
        <authorList>
            <person name="Zhou Z."/>
            <person name="Liu Y."/>
            <person name="Xu W."/>
            <person name="Pan J."/>
            <person name="Luo Z.H."/>
            <person name="Li M."/>
        </authorList>
    </citation>
    <scope>NUCLEOTIDE SEQUENCE [LARGE SCALE GENOMIC DNA]</scope>
    <source>
        <strain evidence="2">HyVt-577</strain>
    </source>
</reference>
<dbReference type="InterPro" id="IPR052164">
    <property type="entry name" value="Anthracycline_SecMetBiosynth"/>
</dbReference>
<organism evidence="2">
    <name type="scientific">Caldithrix abyssi</name>
    <dbReference type="NCBI Taxonomy" id="187145"/>
    <lineage>
        <taxon>Bacteria</taxon>
        <taxon>Pseudomonadati</taxon>
        <taxon>Calditrichota</taxon>
        <taxon>Calditrichia</taxon>
        <taxon>Calditrichales</taxon>
        <taxon>Calditrichaceae</taxon>
        <taxon>Caldithrix</taxon>
    </lineage>
</organism>
<sequence length="122" mass="13753">MKNTITWFEIPATDLDRAIKFYNTVLNTPVQRHPDFPPFMAFFVGEEMNVGGSIVQHNEYTPTTNGVLIYFDVGDDMQAVLDRIEPNGGKILQGKTLITEEVGYMALFLDSEGNRIALHSQK</sequence>
<dbReference type="EMBL" id="DRQG01000072">
    <property type="protein sequence ID" value="HGY55546.1"/>
    <property type="molecule type" value="Genomic_DNA"/>
</dbReference>
<dbReference type="InterPro" id="IPR037523">
    <property type="entry name" value="VOC_core"/>
</dbReference>
<evidence type="ECO:0000313" key="2">
    <source>
        <dbReference type="EMBL" id="HGY55546.1"/>
    </source>
</evidence>
<dbReference type="Proteomes" id="UP000885779">
    <property type="component" value="Unassembled WGS sequence"/>
</dbReference>
<dbReference type="PROSITE" id="PS51819">
    <property type="entry name" value="VOC"/>
    <property type="match status" value="1"/>
</dbReference>
<gene>
    <name evidence="2" type="ORF">ENK44_07600</name>
</gene>
<accession>A0A7V4WVM8</accession>
<dbReference type="Pfam" id="PF00903">
    <property type="entry name" value="Glyoxalase"/>
    <property type="match status" value="1"/>
</dbReference>
<name>A0A7V4WVM8_CALAY</name>
<evidence type="ECO:0000259" key="1">
    <source>
        <dbReference type="PROSITE" id="PS51819"/>
    </source>
</evidence>
<feature type="domain" description="VOC" evidence="1">
    <location>
        <begin position="4"/>
        <end position="121"/>
    </location>
</feature>
<dbReference type="Gene3D" id="3.10.180.10">
    <property type="entry name" value="2,3-Dihydroxybiphenyl 1,2-Dioxygenase, domain 1"/>
    <property type="match status" value="1"/>
</dbReference>
<dbReference type="AlphaFoldDB" id="A0A7V4WVM8"/>
<dbReference type="CDD" id="cd07247">
    <property type="entry name" value="SgaA_N_like"/>
    <property type="match status" value="1"/>
</dbReference>
<dbReference type="PANTHER" id="PTHR33993">
    <property type="entry name" value="GLYOXALASE-RELATED"/>
    <property type="match status" value="1"/>
</dbReference>
<proteinExistence type="predicted"/>